<dbReference type="InterPro" id="IPR001509">
    <property type="entry name" value="Epimerase_deHydtase"/>
</dbReference>
<dbReference type="PANTHER" id="PTHR48079:SF6">
    <property type="entry name" value="NAD(P)-BINDING DOMAIN-CONTAINING PROTEIN-RELATED"/>
    <property type="match status" value="1"/>
</dbReference>
<gene>
    <name evidence="2" type="primary">rmlD</name>
    <name evidence="2" type="ORF">Pla22_44670</name>
</gene>
<reference evidence="2 3" key="1">
    <citation type="submission" date="2019-02" db="EMBL/GenBank/DDBJ databases">
        <title>Deep-cultivation of Planctomycetes and their phenomic and genomic characterization uncovers novel biology.</title>
        <authorList>
            <person name="Wiegand S."/>
            <person name="Jogler M."/>
            <person name="Boedeker C."/>
            <person name="Pinto D."/>
            <person name="Vollmers J."/>
            <person name="Rivas-Marin E."/>
            <person name="Kohn T."/>
            <person name="Peeters S.H."/>
            <person name="Heuer A."/>
            <person name="Rast P."/>
            <person name="Oberbeckmann S."/>
            <person name="Bunk B."/>
            <person name="Jeske O."/>
            <person name="Meyerdierks A."/>
            <person name="Storesund J.E."/>
            <person name="Kallscheuer N."/>
            <person name="Luecker S."/>
            <person name="Lage O.M."/>
            <person name="Pohl T."/>
            <person name="Merkel B.J."/>
            <person name="Hornburger P."/>
            <person name="Mueller R.-W."/>
            <person name="Bruemmer F."/>
            <person name="Labrenz M."/>
            <person name="Spormann A.M."/>
            <person name="Op Den Camp H."/>
            <person name="Overmann J."/>
            <person name="Amann R."/>
            <person name="Jetten M.S.M."/>
            <person name="Mascher T."/>
            <person name="Medema M.H."/>
            <person name="Devos D.P."/>
            <person name="Kaster A.-K."/>
            <person name="Ovreas L."/>
            <person name="Rohde M."/>
            <person name="Galperin M.Y."/>
            <person name="Jogler C."/>
        </authorList>
    </citation>
    <scope>NUCLEOTIDE SEQUENCE [LARGE SCALE GENOMIC DNA]</scope>
    <source>
        <strain evidence="2 3">Pla22</strain>
    </source>
</reference>
<keyword evidence="2" id="KW-0560">Oxidoreductase</keyword>
<dbReference type="GO" id="GO:0008831">
    <property type="term" value="F:dTDP-4-dehydrorhamnose reductase activity"/>
    <property type="evidence" value="ECO:0007669"/>
    <property type="project" value="UniProtKB-EC"/>
</dbReference>
<dbReference type="RefSeq" id="WP_146516810.1">
    <property type="nucleotide sequence ID" value="NZ_SJPI01000003.1"/>
</dbReference>
<dbReference type="EMBL" id="SJPI01000003">
    <property type="protein sequence ID" value="TWT49273.1"/>
    <property type="molecule type" value="Genomic_DNA"/>
</dbReference>
<dbReference type="Pfam" id="PF01370">
    <property type="entry name" value="Epimerase"/>
    <property type="match status" value="1"/>
</dbReference>
<comment type="caution">
    <text evidence="2">The sequence shown here is derived from an EMBL/GenBank/DDBJ whole genome shotgun (WGS) entry which is preliminary data.</text>
</comment>
<dbReference type="GO" id="GO:0005737">
    <property type="term" value="C:cytoplasm"/>
    <property type="evidence" value="ECO:0007669"/>
    <property type="project" value="TreeGrafter"/>
</dbReference>
<accession>A0A5C5WGZ6</accession>
<dbReference type="Gene3D" id="3.40.50.720">
    <property type="entry name" value="NAD(P)-binding Rossmann-like Domain"/>
    <property type="match status" value="1"/>
</dbReference>
<feature type="domain" description="NAD-dependent epimerase/dehydratase" evidence="1">
    <location>
        <begin position="4"/>
        <end position="175"/>
    </location>
</feature>
<sequence length="353" mass="38315">MARALVTGATGFIGSHLVRDLTRRGCEVTCLVRKSSNLSSLNEYRPRFVIGDIMDIDAVQQAMEGADIVYNLAGVTKALRESDFAETNVTGARNVAACCSKAPNDPVLVHVSSLAAAGPSTCQRPRVETDAANPVSRYGKSKRAGELAVIEFASKIPISIVRPPIVLGEGDRDGFEMFKGIANWGVHLAPSLDDDRVSVIHADDLSNALVQVGMRGRRVNQSPNDSAGIYFASSGEDPTYAELGRMIGKALGRDHTWVVHAPKSAVWGIAAINELVSQVCRRPHILNLDKAREATAGSWTCSSDALQHDVGFAADRPLFQRLVQTGEWYREQGWLSGHRQRRPAFESRHTSVS</sequence>
<dbReference type="EC" id="1.1.1.133" evidence="2"/>
<dbReference type="GO" id="GO:0004029">
    <property type="term" value="F:aldehyde dehydrogenase (NAD+) activity"/>
    <property type="evidence" value="ECO:0007669"/>
    <property type="project" value="TreeGrafter"/>
</dbReference>
<proteinExistence type="predicted"/>
<dbReference type="SUPFAM" id="SSF51735">
    <property type="entry name" value="NAD(P)-binding Rossmann-fold domains"/>
    <property type="match status" value="1"/>
</dbReference>
<dbReference type="AlphaFoldDB" id="A0A5C5WGZ6"/>
<keyword evidence="3" id="KW-1185">Reference proteome</keyword>
<dbReference type="InterPro" id="IPR036291">
    <property type="entry name" value="NAD(P)-bd_dom_sf"/>
</dbReference>
<dbReference type="PANTHER" id="PTHR48079">
    <property type="entry name" value="PROTEIN YEEZ"/>
    <property type="match status" value="1"/>
</dbReference>
<name>A0A5C5WGZ6_9BACT</name>
<protein>
    <submittedName>
        <fullName evidence="2">dTDP-4-dehydrorhamnose reductase</fullName>
        <ecNumber evidence="2">1.1.1.133</ecNumber>
    </submittedName>
</protein>
<evidence type="ECO:0000313" key="3">
    <source>
        <dbReference type="Proteomes" id="UP000316598"/>
    </source>
</evidence>
<evidence type="ECO:0000259" key="1">
    <source>
        <dbReference type="Pfam" id="PF01370"/>
    </source>
</evidence>
<dbReference type="Proteomes" id="UP000316598">
    <property type="component" value="Unassembled WGS sequence"/>
</dbReference>
<evidence type="ECO:0000313" key="2">
    <source>
        <dbReference type="EMBL" id="TWT49273.1"/>
    </source>
</evidence>
<dbReference type="OrthoDB" id="9811743at2"/>
<organism evidence="2 3">
    <name type="scientific">Rubripirellula amarantea</name>
    <dbReference type="NCBI Taxonomy" id="2527999"/>
    <lineage>
        <taxon>Bacteria</taxon>
        <taxon>Pseudomonadati</taxon>
        <taxon>Planctomycetota</taxon>
        <taxon>Planctomycetia</taxon>
        <taxon>Pirellulales</taxon>
        <taxon>Pirellulaceae</taxon>
        <taxon>Rubripirellula</taxon>
    </lineage>
</organism>
<dbReference type="InterPro" id="IPR051783">
    <property type="entry name" value="NAD(P)-dependent_oxidoreduct"/>
</dbReference>